<dbReference type="GO" id="GO:0015743">
    <property type="term" value="P:malate transport"/>
    <property type="evidence" value="ECO:0007669"/>
    <property type="project" value="InterPro"/>
</dbReference>
<evidence type="ECO:0000313" key="10">
    <source>
        <dbReference type="EMBL" id="KAA8495431.1"/>
    </source>
</evidence>
<evidence type="ECO:0000256" key="6">
    <source>
        <dbReference type="ARBA" id="ARBA00023065"/>
    </source>
</evidence>
<dbReference type="OrthoDB" id="68611at2759"/>
<gene>
    <name evidence="10" type="ORF">FVE85_1586</name>
</gene>
<keyword evidence="8" id="KW-0407">Ion channel</keyword>
<proteinExistence type="inferred from homology"/>
<keyword evidence="7 9" id="KW-0472">Membrane</keyword>
<keyword evidence="4 9" id="KW-0812">Transmembrane</keyword>
<comment type="similarity">
    <text evidence="2">Belongs to the aromatic acid exporter (TC 2.A.85) family.</text>
</comment>
<feature type="transmembrane region" description="Helical" evidence="9">
    <location>
        <begin position="50"/>
        <end position="70"/>
    </location>
</feature>
<dbReference type="InterPro" id="IPR020966">
    <property type="entry name" value="ALMT"/>
</dbReference>
<sequence length="535" mass="60563">MKYKDALEPCLAWPSLSDAPLRFALRCGFAVFVGGVVSVVALAHDMTDSSLLISLTVVLVSELTVGLTLSKGLGRFGGTMIGAMLAFGVGVAVSATFDSAQARRFVTVAVFSVLVFIVQYMRQFPFYAEYNYSMQVCIITLGVIFLFSDPATFTTSELVSLSLKRLFETLIGLGIALVFTLFFFPLYTGDDLLEKTRVTFLTSAECILLILYVDLVRSGEILTTEPLVKSTESLGWEERQEIELRKRMVAMHSALTKAQAQVVPTGFELRAMWWEKRKLRIYRIDAAALMDMLENARTFTLVRVYGIQKLLRSPIIMRGESGASVWTEQLHPYHIYWVLTRVACLLLEMQNAVVAETLFDVECMLNEVEQLNQTAVICFRHMLHATRNRRGLEPSSAFPLEDYCELPLDDLDSMNPVRMQMRRFLTLSSIHREAQVVLDGIRELIVECNDLQYRALVRKYGAESERLQCVSERVESLRARRTAQLLVFNEDELESLHCALQPSIEHIWSLYPQLQLGARACSTQIHISLEDQRVT</sequence>
<keyword evidence="3" id="KW-0813">Transport</keyword>
<dbReference type="Pfam" id="PF11744">
    <property type="entry name" value="ALMT"/>
    <property type="match status" value="1"/>
</dbReference>
<evidence type="ECO:0000256" key="2">
    <source>
        <dbReference type="ARBA" id="ARBA00007079"/>
    </source>
</evidence>
<organism evidence="10 11">
    <name type="scientific">Porphyridium purpureum</name>
    <name type="common">Red alga</name>
    <name type="synonym">Porphyridium cruentum</name>
    <dbReference type="NCBI Taxonomy" id="35688"/>
    <lineage>
        <taxon>Eukaryota</taxon>
        <taxon>Rhodophyta</taxon>
        <taxon>Bangiophyceae</taxon>
        <taxon>Porphyridiales</taxon>
        <taxon>Porphyridiaceae</taxon>
        <taxon>Porphyridium</taxon>
    </lineage>
</organism>
<protein>
    <submittedName>
        <fullName evidence="10">Aluminum-activated malate transporter 13</fullName>
    </submittedName>
</protein>
<feature type="transmembrane region" description="Helical" evidence="9">
    <location>
        <begin position="133"/>
        <end position="154"/>
    </location>
</feature>
<feature type="transmembrane region" description="Helical" evidence="9">
    <location>
        <begin position="166"/>
        <end position="186"/>
    </location>
</feature>
<feature type="transmembrane region" description="Helical" evidence="9">
    <location>
        <begin position="23"/>
        <end position="43"/>
    </location>
</feature>
<feature type="transmembrane region" description="Helical" evidence="9">
    <location>
        <begin position="104"/>
        <end position="121"/>
    </location>
</feature>
<feature type="transmembrane region" description="Helical" evidence="9">
    <location>
        <begin position="76"/>
        <end position="97"/>
    </location>
</feature>
<dbReference type="Proteomes" id="UP000324585">
    <property type="component" value="Unassembled WGS sequence"/>
</dbReference>
<dbReference type="GO" id="GO:0016020">
    <property type="term" value="C:membrane"/>
    <property type="evidence" value="ECO:0007669"/>
    <property type="project" value="UniProtKB-SubCell"/>
</dbReference>
<comment type="subcellular location">
    <subcellularLocation>
        <location evidence="1">Membrane</location>
        <topology evidence="1">Multi-pass membrane protein</topology>
    </subcellularLocation>
</comment>
<accession>A0A5J4YVA3</accession>
<dbReference type="GO" id="GO:0034220">
    <property type="term" value="P:monoatomic ion transmembrane transport"/>
    <property type="evidence" value="ECO:0007669"/>
    <property type="project" value="UniProtKB-KW"/>
</dbReference>
<name>A0A5J4YVA3_PORPP</name>
<keyword evidence="11" id="KW-1185">Reference proteome</keyword>
<evidence type="ECO:0000256" key="5">
    <source>
        <dbReference type="ARBA" id="ARBA00022989"/>
    </source>
</evidence>
<evidence type="ECO:0000256" key="9">
    <source>
        <dbReference type="SAM" id="Phobius"/>
    </source>
</evidence>
<evidence type="ECO:0000256" key="8">
    <source>
        <dbReference type="ARBA" id="ARBA00023303"/>
    </source>
</evidence>
<evidence type="ECO:0000313" key="11">
    <source>
        <dbReference type="Proteomes" id="UP000324585"/>
    </source>
</evidence>
<dbReference type="EMBL" id="VRMN01000003">
    <property type="protein sequence ID" value="KAA8495431.1"/>
    <property type="molecule type" value="Genomic_DNA"/>
</dbReference>
<keyword evidence="6" id="KW-0406">Ion transport</keyword>
<keyword evidence="5 9" id="KW-1133">Transmembrane helix</keyword>
<dbReference type="PANTHER" id="PTHR31086">
    <property type="entry name" value="ALUMINUM-ACTIVATED MALATE TRANSPORTER 10"/>
    <property type="match status" value="1"/>
</dbReference>
<reference evidence="11" key="1">
    <citation type="journal article" date="2019" name="Nat. Commun.">
        <title>Expansion of phycobilisome linker gene families in mesophilic red algae.</title>
        <authorList>
            <person name="Lee J."/>
            <person name="Kim D."/>
            <person name="Bhattacharya D."/>
            <person name="Yoon H.S."/>
        </authorList>
    </citation>
    <scope>NUCLEOTIDE SEQUENCE [LARGE SCALE GENOMIC DNA]</scope>
    <source>
        <strain evidence="11">CCMP 1328</strain>
    </source>
</reference>
<comment type="caution">
    <text evidence="10">The sequence shown here is derived from an EMBL/GenBank/DDBJ whole genome shotgun (WGS) entry which is preliminary data.</text>
</comment>
<evidence type="ECO:0000256" key="1">
    <source>
        <dbReference type="ARBA" id="ARBA00004141"/>
    </source>
</evidence>
<evidence type="ECO:0000256" key="7">
    <source>
        <dbReference type="ARBA" id="ARBA00023136"/>
    </source>
</evidence>
<dbReference type="AlphaFoldDB" id="A0A5J4YVA3"/>
<evidence type="ECO:0000256" key="4">
    <source>
        <dbReference type="ARBA" id="ARBA00022692"/>
    </source>
</evidence>
<evidence type="ECO:0000256" key="3">
    <source>
        <dbReference type="ARBA" id="ARBA00022448"/>
    </source>
</evidence>